<evidence type="ECO:0000313" key="15">
    <source>
        <dbReference type="Proteomes" id="UP000242188"/>
    </source>
</evidence>
<evidence type="ECO:0000256" key="11">
    <source>
        <dbReference type="ARBA" id="ARBA00048477"/>
    </source>
</evidence>
<dbReference type="Pfam" id="PF13193">
    <property type="entry name" value="AMP-binding_C"/>
    <property type="match status" value="1"/>
</dbReference>
<proteinExistence type="inferred from homology"/>
<comment type="similarity">
    <text evidence="2">Belongs to the ATP-dependent AMP-binding enzyme family.</text>
</comment>
<evidence type="ECO:0000259" key="12">
    <source>
        <dbReference type="Pfam" id="PF00501"/>
    </source>
</evidence>
<evidence type="ECO:0000256" key="1">
    <source>
        <dbReference type="ARBA" id="ARBA00004173"/>
    </source>
</evidence>
<dbReference type="PANTHER" id="PTHR43605:SF10">
    <property type="entry name" value="ACYL-COA SYNTHETASE MEDIUM CHAIN FAMILY MEMBER 3"/>
    <property type="match status" value="1"/>
</dbReference>
<feature type="domain" description="AMP-dependent synthetase/ligase" evidence="12">
    <location>
        <begin position="58"/>
        <end position="430"/>
    </location>
</feature>
<dbReference type="PROSITE" id="PS00455">
    <property type="entry name" value="AMP_BINDING"/>
    <property type="match status" value="1"/>
</dbReference>
<evidence type="ECO:0000256" key="10">
    <source>
        <dbReference type="ARBA" id="ARBA00039009"/>
    </source>
</evidence>
<dbReference type="OrthoDB" id="6614653at2759"/>
<dbReference type="GO" id="GO:0005759">
    <property type="term" value="C:mitochondrial matrix"/>
    <property type="evidence" value="ECO:0007669"/>
    <property type="project" value="TreeGrafter"/>
</dbReference>
<evidence type="ECO:0000256" key="6">
    <source>
        <dbReference type="ARBA" id="ARBA00022840"/>
    </source>
</evidence>
<dbReference type="SUPFAM" id="SSF56801">
    <property type="entry name" value="Acetyl-CoA synthetase-like"/>
    <property type="match status" value="1"/>
</dbReference>
<dbReference type="InterPro" id="IPR000873">
    <property type="entry name" value="AMP-dep_synth/lig_dom"/>
</dbReference>
<evidence type="ECO:0000256" key="9">
    <source>
        <dbReference type="ARBA" id="ARBA00023128"/>
    </source>
</evidence>
<keyword evidence="3" id="KW-0436">Ligase</keyword>
<evidence type="ECO:0000259" key="13">
    <source>
        <dbReference type="Pfam" id="PF13193"/>
    </source>
</evidence>
<dbReference type="GO" id="GO:0031956">
    <property type="term" value="F:medium-chain fatty acid-CoA ligase activity"/>
    <property type="evidence" value="ECO:0007669"/>
    <property type="project" value="UniProtKB-EC"/>
</dbReference>
<dbReference type="AlphaFoldDB" id="A0A210PJG3"/>
<dbReference type="InterPro" id="IPR045851">
    <property type="entry name" value="AMP-bd_C_sf"/>
</dbReference>
<dbReference type="InterPro" id="IPR020845">
    <property type="entry name" value="AMP-binding_CS"/>
</dbReference>
<dbReference type="Gene3D" id="3.30.300.30">
    <property type="match status" value="1"/>
</dbReference>
<dbReference type="PANTHER" id="PTHR43605">
    <property type="entry name" value="ACYL-COENZYME A SYNTHETASE"/>
    <property type="match status" value="1"/>
</dbReference>
<reference evidence="14 15" key="1">
    <citation type="journal article" date="2017" name="Nat. Ecol. Evol.">
        <title>Scallop genome provides insights into evolution of bilaterian karyotype and development.</title>
        <authorList>
            <person name="Wang S."/>
            <person name="Zhang J."/>
            <person name="Jiao W."/>
            <person name="Li J."/>
            <person name="Xun X."/>
            <person name="Sun Y."/>
            <person name="Guo X."/>
            <person name="Huan P."/>
            <person name="Dong B."/>
            <person name="Zhang L."/>
            <person name="Hu X."/>
            <person name="Sun X."/>
            <person name="Wang J."/>
            <person name="Zhao C."/>
            <person name="Wang Y."/>
            <person name="Wang D."/>
            <person name="Huang X."/>
            <person name="Wang R."/>
            <person name="Lv J."/>
            <person name="Li Y."/>
            <person name="Zhang Z."/>
            <person name="Liu B."/>
            <person name="Lu W."/>
            <person name="Hui Y."/>
            <person name="Liang J."/>
            <person name="Zhou Z."/>
            <person name="Hou R."/>
            <person name="Li X."/>
            <person name="Liu Y."/>
            <person name="Li H."/>
            <person name="Ning X."/>
            <person name="Lin Y."/>
            <person name="Zhao L."/>
            <person name="Xing Q."/>
            <person name="Dou J."/>
            <person name="Li Y."/>
            <person name="Mao J."/>
            <person name="Guo H."/>
            <person name="Dou H."/>
            <person name="Li T."/>
            <person name="Mu C."/>
            <person name="Jiang W."/>
            <person name="Fu Q."/>
            <person name="Fu X."/>
            <person name="Miao Y."/>
            <person name="Liu J."/>
            <person name="Yu Q."/>
            <person name="Li R."/>
            <person name="Liao H."/>
            <person name="Li X."/>
            <person name="Kong Y."/>
            <person name="Jiang Z."/>
            <person name="Chourrout D."/>
            <person name="Li R."/>
            <person name="Bao Z."/>
        </authorList>
    </citation>
    <scope>NUCLEOTIDE SEQUENCE [LARGE SCALE GENOMIC DNA]</scope>
    <source>
        <strain evidence="14 15">PY_sf001</strain>
    </source>
</reference>
<dbReference type="InterPro" id="IPR042099">
    <property type="entry name" value="ANL_N_sf"/>
</dbReference>
<keyword evidence="6" id="KW-0067">ATP-binding</keyword>
<gene>
    <name evidence="14" type="ORF">KP79_PYT03113</name>
</gene>
<dbReference type="STRING" id="6573.A0A210PJG3"/>
<dbReference type="Pfam" id="PF00501">
    <property type="entry name" value="AMP-binding"/>
    <property type="match status" value="1"/>
</dbReference>
<name>A0A210PJG3_MIZYE</name>
<dbReference type="GO" id="GO:0046872">
    <property type="term" value="F:metal ion binding"/>
    <property type="evidence" value="ECO:0007669"/>
    <property type="project" value="UniProtKB-KW"/>
</dbReference>
<keyword evidence="5" id="KW-0547">Nucleotide-binding</keyword>
<evidence type="ECO:0000256" key="2">
    <source>
        <dbReference type="ARBA" id="ARBA00006432"/>
    </source>
</evidence>
<evidence type="ECO:0000256" key="3">
    <source>
        <dbReference type="ARBA" id="ARBA00022598"/>
    </source>
</evidence>
<dbReference type="GO" id="GO:0005524">
    <property type="term" value="F:ATP binding"/>
    <property type="evidence" value="ECO:0007669"/>
    <property type="project" value="UniProtKB-KW"/>
</dbReference>
<dbReference type="GO" id="GO:0004321">
    <property type="term" value="F:fatty-acyl-CoA synthase activity"/>
    <property type="evidence" value="ECO:0007669"/>
    <property type="project" value="TreeGrafter"/>
</dbReference>
<keyword evidence="7" id="KW-0460">Magnesium</keyword>
<dbReference type="InterPro" id="IPR025110">
    <property type="entry name" value="AMP-bd_C"/>
</dbReference>
<keyword evidence="9" id="KW-0496">Mitochondrion</keyword>
<comment type="subcellular location">
    <subcellularLocation>
        <location evidence="1">Mitochondrion</location>
    </subcellularLocation>
</comment>
<dbReference type="FunFam" id="3.30.300.30:FF:000005">
    <property type="entry name" value="Acyl-coenzyme A synthetase ACSM5, mitochondrial"/>
    <property type="match status" value="1"/>
</dbReference>
<accession>A0A210PJG3</accession>
<organism evidence="14 15">
    <name type="scientific">Mizuhopecten yessoensis</name>
    <name type="common">Japanese scallop</name>
    <name type="synonym">Patinopecten yessoensis</name>
    <dbReference type="NCBI Taxonomy" id="6573"/>
    <lineage>
        <taxon>Eukaryota</taxon>
        <taxon>Metazoa</taxon>
        <taxon>Spiralia</taxon>
        <taxon>Lophotrochozoa</taxon>
        <taxon>Mollusca</taxon>
        <taxon>Bivalvia</taxon>
        <taxon>Autobranchia</taxon>
        <taxon>Pteriomorphia</taxon>
        <taxon>Pectinida</taxon>
        <taxon>Pectinoidea</taxon>
        <taxon>Pectinidae</taxon>
        <taxon>Mizuhopecten</taxon>
    </lineage>
</organism>
<dbReference type="FunFam" id="3.40.50.12780:FF:000007">
    <property type="entry name" value="Acyl-coenzyme A synthetase ACSM2A, mitochondrial"/>
    <property type="match status" value="1"/>
</dbReference>
<evidence type="ECO:0000256" key="5">
    <source>
        <dbReference type="ARBA" id="ARBA00022741"/>
    </source>
</evidence>
<dbReference type="InterPro" id="IPR051087">
    <property type="entry name" value="Mitochondrial_ACSM"/>
</dbReference>
<dbReference type="GO" id="GO:0006637">
    <property type="term" value="P:acyl-CoA metabolic process"/>
    <property type="evidence" value="ECO:0007669"/>
    <property type="project" value="TreeGrafter"/>
</dbReference>
<dbReference type="Gene3D" id="3.40.50.12780">
    <property type="entry name" value="N-terminal domain of ligase-like"/>
    <property type="match status" value="1"/>
</dbReference>
<keyword evidence="15" id="KW-1185">Reference proteome</keyword>
<evidence type="ECO:0000256" key="4">
    <source>
        <dbReference type="ARBA" id="ARBA00022723"/>
    </source>
</evidence>
<evidence type="ECO:0000313" key="14">
    <source>
        <dbReference type="EMBL" id="OWF36556.1"/>
    </source>
</evidence>
<keyword evidence="8" id="KW-0443">Lipid metabolism</keyword>
<dbReference type="EC" id="6.2.1.2" evidence="10"/>
<keyword evidence="4" id="KW-0479">Metal-binding</keyword>
<protein>
    <recommendedName>
        <fullName evidence="10">medium-chain acyl-CoA ligase</fullName>
        <ecNumber evidence="10">6.2.1.2</ecNumber>
    </recommendedName>
</protein>
<feature type="domain" description="AMP-binding enzyme C-terminal" evidence="13">
    <location>
        <begin position="481"/>
        <end position="561"/>
    </location>
</feature>
<dbReference type="GO" id="GO:0006633">
    <property type="term" value="P:fatty acid biosynthetic process"/>
    <property type="evidence" value="ECO:0007669"/>
    <property type="project" value="TreeGrafter"/>
</dbReference>
<evidence type="ECO:0000256" key="7">
    <source>
        <dbReference type="ARBA" id="ARBA00022842"/>
    </source>
</evidence>
<dbReference type="EMBL" id="NEDP02076570">
    <property type="protein sequence ID" value="OWF36556.1"/>
    <property type="molecule type" value="Genomic_DNA"/>
</dbReference>
<comment type="caution">
    <text evidence="14">The sequence shown here is derived from an EMBL/GenBank/DDBJ whole genome shotgun (WGS) entry which is preliminary data.</text>
</comment>
<evidence type="ECO:0000256" key="8">
    <source>
        <dbReference type="ARBA" id="ARBA00023098"/>
    </source>
</evidence>
<sequence length="578" mass="64819">MIRSCGLKTYGNQIIDSHERFEDYEWHRKWMESQSRKENLPEYYNFAGDAIDRWAALEKTGARQSSNPALWITNDEGEDRTWSFQDLSTVSKRTANVLIHKCGLDPGDKLILILPRVPEWWFVNVAAIRAGLILSAGTVLLRPKDIKHRIQLSGAKCIVADRLSMDNVDKIADECPSLKSKVFVGSRSETRPGWLNFEDVLSKASDEFQTVKSKFNDPMTVFFTSGTTGSPKMAQHTHGSYGYGNIITARYFLQTTEQDVVWNMSDTGWAKSAWSSLFAPWLQGSCVFAHNTDKFDPVSTLKILETKPAISVFCAAPTAVRFLVQHPLRQYKHGKLHCVSAGEPVNPELLQEWKTGTGLDLYEGYGQTETTFLCGTYPMMENRPGSMGKAAPGIDLKIVDDNGVELPPNTEGNIGINTNNYRPIGLFSGYVGDPDRTASVFQGGYYLTGDRAKIDEDGYVWFIGRADDVILTSGYRIGPFEVESSLIEHPSVLESAVVSSPDSVRGEVVKAFVTLTSEYQSADRNKLIVELQEHVKAVTAPYKYPRKIEFVDQLPKTVSGKIRRVELRNKEWEHISEK</sequence>
<comment type="catalytic activity">
    <reaction evidence="11">
        <text>a medium-chain fatty acid + ATP + CoA = a medium-chain fatty acyl-CoA + AMP + diphosphate</text>
        <dbReference type="Rhea" id="RHEA:48340"/>
        <dbReference type="ChEBI" id="CHEBI:30616"/>
        <dbReference type="ChEBI" id="CHEBI:33019"/>
        <dbReference type="ChEBI" id="CHEBI:57287"/>
        <dbReference type="ChEBI" id="CHEBI:59558"/>
        <dbReference type="ChEBI" id="CHEBI:90546"/>
        <dbReference type="ChEBI" id="CHEBI:456215"/>
        <dbReference type="EC" id="6.2.1.2"/>
    </reaction>
    <physiologicalReaction direction="left-to-right" evidence="11">
        <dbReference type="Rhea" id="RHEA:48341"/>
    </physiologicalReaction>
</comment>
<dbReference type="Proteomes" id="UP000242188">
    <property type="component" value="Unassembled WGS sequence"/>
</dbReference>